<evidence type="ECO:0000256" key="1">
    <source>
        <dbReference type="SAM" id="Phobius"/>
    </source>
</evidence>
<evidence type="ECO:0000313" key="3">
    <source>
        <dbReference type="Proteomes" id="UP000004245"/>
    </source>
</evidence>
<comment type="caution">
    <text evidence="2">The sequence shown here is derived from an EMBL/GenBank/DDBJ whole genome shotgun (WGS) entry which is preliminary data.</text>
</comment>
<name>E9T0J6_RHOHA</name>
<dbReference type="EMBL" id="ADNW02000010">
    <property type="protein sequence ID" value="EGD23947.1"/>
    <property type="molecule type" value="Genomic_DNA"/>
</dbReference>
<reference evidence="2" key="1">
    <citation type="submission" date="2011-01" db="EMBL/GenBank/DDBJ databases">
        <authorList>
            <person name="Muzny D."/>
            <person name="Qin X."/>
            <person name="Buhay C."/>
            <person name="Dugan-Rocha S."/>
            <person name="Ding Y."/>
            <person name="Chen G."/>
            <person name="Hawes A."/>
            <person name="Holder M."/>
            <person name="Jhangiani S."/>
            <person name="Johnson A."/>
            <person name="Khan Z."/>
            <person name="Li Z."/>
            <person name="Liu W."/>
            <person name="Liu X."/>
            <person name="Perez L."/>
            <person name="Shen H."/>
            <person name="Wang Q."/>
            <person name="Watt J."/>
            <person name="Xi L."/>
            <person name="Xin Y."/>
            <person name="Zhou J."/>
            <person name="Deng J."/>
            <person name="Jiang H."/>
            <person name="Liu Y."/>
            <person name="Qu J."/>
            <person name="Song X.-Z."/>
            <person name="Zhang L."/>
            <person name="Villasana D."/>
            <person name="Johnson A."/>
            <person name="Liu J."/>
            <person name="Liyanage D."/>
            <person name="Lorensuhewa L."/>
            <person name="Robinson T."/>
            <person name="Song A."/>
            <person name="Song B.-B."/>
            <person name="Dinh H."/>
            <person name="Thornton R."/>
            <person name="Coyle M."/>
            <person name="Francisco L."/>
            <person name="Jackson L."/>
            <person name="Javaid M."/>
            <person name="Korchina V."/>
            <person name="Kovar C."/>
            <person name="Mata R."/>
            <person name="Mathew T."/>
            <person name="Ngo R."/>
            <person name="Nguyen L."/>
            <person name="Nguyen N."/>
            <person name="Okwuonu G."/>
            <person name="Ongeri F."/>
            <person name="Pham C."/>
            <person name="Simmons D."/>
            <person name="Wilczek-Boney K."/>
            <person name="Hale W."/>
            <person name="Jakkamsetti A."/>
            <person name="Pham P."/>
            <person name="Ruth R."/>
            <person name="San Lucas F."/>
            <person name="Warren J."/>
            <person name="Zhang J."/>
            <person name="Zhao Z."/>
            <person name="Zhou C."/>
            <person name="Zhu D."/>
            <person name="Lee S."/>
            <person name="Bess C."/>
            <person name="Blankenburg K."/>
            <person name="Forbes L."/>
            <person name="Fu Q."/>
            <person name="Gubbala S."/>
            <person name="Hirani K."/>
            <person name="Jayaseelan J.C."/>
            <person name="Lara F."/>
            <person name="Munidasa M."/>
            <person name="Palculict T."/>
            <person name="Patil S."/>
            <person name="Pu L.-L."/>
            <person name="Saada N."/>
            <person name="Tang L."/>
            <person name="Weissenberger G."/>
            <person name="Zhu Y."/>
            <person name="Hemphill L."/>
            <person name="Shang Y."/>
            <person name="Youmans B."/>
            <person name="Ayvaz T."/>
            <person name="Ross M."/>
            <person name="Santibanez J."/>
            <person name="Aqrawi P."/>
            <person name="Gross S."/>
            <person name="Joshi V."/>
            <person name="Fowler G."/>
            <person name="Nazareth L."/>
            <person name="Reid J."/>
            <person name="Worley K."/>
            <person name="Petrosino J."/>
            <person name="Highlander S."/>
            <person name="Gibbs R."/>
        </authorList>
    </citation>
    <scope>NUCLEOTIDE SEQUENCE [LARGE SCALE GENOMIC DNA]</scope>
    <source>
        <strain evidence="2">ATCC 33707</strain>
    </source>
</reference>
<sequence>MNGDLVLVVGIVLLVFGAAGVLVSLLFLVWVFGAWTMAVAVGFAVVAVIGVLMVGAAE</sequence>
<dbReference type="Proteomes" id="UP000004245">
    <property type="component" value="Unassembled WGS sequence"/>
</dbReference>
<organism evidence="2 3">
    <name type="scientific">Prescottella equi ATCC 33707</name>
    <dbReference type="NCBI Taxonomy" id="525370"/>
    <lineage>
        <taxon>Bacteria</taxon>
        <taxon>Bacillati</taxon>
        <taxon>Actinomycetota</taxon>
        <taxon>Actinomycetes</taxon>
        <taxon>Mycobacteriales</taxon>
        <taxon>Nocardiaceae</taxon>
        <taxon>Prescottella</taxon>
    </lineage>
</organism>
<accession>E9T0J6</accession>
<keyword evidence="3" id="KW-1185">Reference proteome</keyword>
<dbReference type="RefSeq" id="WP_005515254.1">
    <property type="nucleotide sequence ID" value="NZ_CM001149.1"/>
</dbReference>
<keyword evidence="1" id="KW-0472">Membrane</keyword>
<keyword evidence="1" id="KW-0812">Transmembrane</keyword>
<proteinExistence type="predicted"/>
<protein>
    <submittedName>
        <fullName evidence="2">Uncharacterized protein</fullName>
    </submittedName>
</protein>
<keyword evidence="1" id="KW-1133">Transmembrane helix</keyword>
<feature type="transmembrane region" description="Helical" evidence="1">
    <location>
        <begin position="7"/>
        <end position="32"/>
    </location>
</feature>
<dbReference type="AlphaFoldDB" id="E9T0J6"/>
<gene>
    <name evidence="2" type="ORF">HMPREF0724_12155</name>
</gene>
<evidence type="ECO:0000313" key="2">
    <source>
        <dbReference type="EMBL" id="EGD23947.1"/>
    </source>
</evidence>
<feature type="transmembrane region" description="Helical" evidence="1">
    <location>
        <begin position="38"/>
        <end position="57"/>
    </location>
</feature>
<dbReference type="HOGENOM" id="CLU_2976337_0_0_11"/>